<comment type="caution">
    <text evidence="2">The sequence shown here is derived from an EMBL/GenBank/DDBJ whole genome shotgun (WGS) entry which is preliminary data.</text>
</comment>
<feature type="domain" description="Reverse transcriptase Ty1/copia-type" evidence="1">
    <location>
        <begin position="10"/>
        <end position="119"/>
    </location>
</feature>
<dbReference type="Proteomes" id="UP000257109">
    <property type="component" value="Unassembled WGS sequence"/>
</dbReference>
<feature type="non-terminal residue" evidence="2">
    <location>
        <position position="1"/>
    </location>
</feature>
<evidence type="ECO:0000313" key="3">
    <source>
        <dbReference type="Proteomes" id="UP000257109"/>
    </source>
</evidence>
<dbReference type="STRING" id="157652.A0A371GRV7"/>
<protein>
    <recommendedName>
        <fullName evidence="1">Reverse transcriptase Ty1/copia-type domain-containing protein</fullName>
    </recommendedName>
</protein>
<sequence>MVRLSKVMPARLEAIHIILSFTTNNCMRLHQMNVKYDFMNDIINEEVYVKQPCKFESNDFLNHKVFYELKQAPCAWYEKLSSFLMENGFKRGKVDTNLFRNTYDSQFIIVQIYVDDAILELLMNIFTKSF</sequence>
<dbReference type="OrthoDB" id="119018at2759"/>
<evidence type="ECO:0000313" key="2">
    <source>
        <dbReference type="EMBL" id="RDX93123.1"/>
    </source>
</evidence>
<organism evidence="2 3">
    <name type="scientific">Mucuna pruriens</name>
    <name type="common">Velvet bean</name>
    <name type="synonym">Dolichos pruriens</name>
    <dbReference type="NCBI Taxonomy" id="157652"/>
    <lineage>
        <taxon>Eukaryota</taxon>
        <taxon>Viridiplantae</taxon>
        <taxon>Streptophyta</taxon>
        <taxon>Embryophyta</taxon>
        <taxon>Tracheophyta</taxon>
        <taxon>Spermatophyta</taxon>
        <taxon>Magnoliopsida</taxon>
        <taxon>eudicotyledons</taxon>
        <taxon>Gunneridae</taxon>
        <taxon>Pentapetalae</taxon>
        <taxon>rosids</taxon>
        <taxon>fabids</taxon>
        <taxon>Fabales</taxon>
        <taxon>Fabaceae</taxon>
        <taxon>Papilionoideae</taxon>
        <taxon>50 kb inversion clade</taxon>
        <taxon>NPAAA clade</taxon>
        <taxon>indigoferoid/millettioid clade</taxon>
        <taxon>Phaseoleae</taxon>
        <taxon>Mucuna</taxon>
    </lineage>
</organism>
<keyword evidence="3" id="KW-1185">Reference proteome</keyword>
<gene>
    <name evidence="2" type="ORF">CR513_24662</name>
</gene>
<dbReference type="AlphaFoldDB" id="A0A371GRV7"/>
<accession>A0A371GRV7</accession>
<dbReference type="EMBL" id="QJKJ01004697">
    <property type="protein sequence ID" value="RDX93123.1"/>
    <property type="molecule type" value="Genomic_DNA"/>
</dbReference>
<reference evidence="2" key="1">
    <citation type="submission" date="2018-05" db="EMBL/GenBank/DDBJ databases">
        <title>Draft genome of Mucuna pruriens seed.</title>
        <authorList>
            <person name="Nnadi N.E."/>
            <person name="Vos R."/>
            <person name="Hasami M.H."/>
            <person name="Devisetty U.K."/>
            <person name="Aguiy J.C."/>
        </authorList>
    </citation>
    <scope>NUCLEOTIDE SEQUENCE [LARGE SCALE GENOMIC DNA]</scope>
    <source>
        <strain evidence="2">JCA_2017</strain>
    </source>
</reference>
<name>A0A371GRV7_MUCPR</name>
<proteinExistence type="predicted"/>
<dbReference type="InterPro" id="IPR013103">
    <property type="entry name" value="RVT_2"/>
</dbReference>
<dbReference type="Pfam" id="PF07727">
    <property type="entry name" value="RVT_2"/>
    <property type="match status" value="1"/>
</dbReference>
<evidence type="ECO:0000259" key="1">
    <source>
        <dbReference type="Pfam" id="PF07727"/>
    </source>
</evidence>